<dbReference type="AlphaFoldDB" id="A0A2Y9C953"/>
<dbReference type="GO" id="GO:0020037">
    <property type="term" value="F:heme binding"/>
    <property type="evidence" value="ECO:0007669"/>
    <property type="project" value="UniProtKB-UniRule"/>
</dbReference>
<sequence>MSAAAPALGPWLSSYARKVPTWPVYLLGLVPGVFVAWDGVTAIADGVDILLHGFGSLALQFLLASLVVTPLLRFARINLIKFRKALGLLSVIYLSLHFAVWLLLDLQLRWGLIGSEIVKRPYLTIGFAAFLMLLPLAATSWQGAVARMGTQGWARLHRLVYPAVILGAVHFVMQEKVWLSQALVYLAAALFLVSLRFLWIRRW</sequence>
<dbReference type="HAMAP" id="MF_01207">
    <property type="entry name" value="MsrQ"/>
    <property type="match status" value="1"/>
</dbReference>
<dbReference type="Pfam" id="PF01794">
    <property type="entry name" value="Ferric_reduct"/>
    <property type="match status" value="1"/>
</dbReference>
<comment type="cofactor">
    <cofactor evidence="7">
        <name>heme b</name>
        <dbReference type="ChEBI" id="CHEBI:60344"/>
    </cofactor>
    <text evidence="7">Binds 1 heme b (iron(II)-protoporphyrin IX) group per subunit.</text>
</comment>
<dbReference type="InterPro" id="IPR022837">
    <property type="entry name" value="MsrQ-like"/>
</dbReference>
<name>A0A2Y9C953_9RHOB</name>
<keyword evidence="2 7" id="KW-0813">Transport</keyword>
<feature type="transmembrane region" description="Helical" evidence="7">
    <location>
        <begin position="156"/>
        <end position="173"/>
    </location>
</feature>
<evidence type="ECO:0000313" key="12">
    <source>
        <dbReference type="Proteomes" id="UP000251571"/>
    </source>
</evidence>
<dbReference type="GO" id="GO:0009055">
    <property type="term" value="F:electron transfer activity"/>
    <property type="evidence" value="ECO:0007669"/>
    <property type="project" value="UniProtKB-UniRule"/>
</dbReference>
<keyword evidence="7" id="KW-0249">Electron transport</keyword>
<feature type="transmembrane region" description="Helical" evidence="7">
    <location>
        <begin position="179"/>
        <end position="199"/>
    </location>
</feature>
<comment type="function">
    <text evidence="7">Part of the MsrPQ system that repairs oxidized periplasmic proteins containing methionine sulfoxide residues (Met-O), using respiratory chain electrons. Thus protects these proteins from oxidative-stress damage caused by reactive species of oxygen and chlorine generated by the host defense mechanisms. MsrPQ is essential for the maintenance of envelope integrity under bleach stress, rescuing a wide series of structurally unrelated periplasmic proteins from methionine oxidation. MsrQ provides electrons for reduction to the reductase catalytic subunit MsrP, using the quinone pool of the respiratory chain.</text>
</comment>
<keyword evidence="11" id="KW-1185">Reference proteome</keyword>
<dbReference type="GO" id="GO:0016679">
    <property type="term" value="F:oxidoreductase activity, acting on diphenols and related substances as donors"/>
    <property type="evidence" value="ECO:0007669"/>
    <property type="project" value="TreeGrafter"/>
</dbReference>
<dbReference type="PANTHER" id="PTHR36964">
    <property type="entry name" value="PROTEIN-METHIONINE-SULFOXIDE REDUCTASE HEME-BINDING SUBUNIT MSRQ"/>
    <property type="match status" value="1"/>
</dbReference>
<keyword evidence="7" id="KW-0288">FMN</keyword>
<dbReference type="GO" id="GO:0046872">
    <property type="term" value="F:metal ion binding"/>
    <property type="evidence" value="ECO:0007669"/>
    <property type="project" value="UniProtKB-KW"/>
</dbReference>
<gene>
    <name evidence="7" type="primary">msrQ</name>
    <name evidence="9" type="ORF">BCF38_1191</name>
    <name evidence="10" type="ORF">SAMN05421539_1191</name>
</gene>
<evidence type="ECO:0000313" key="10">
    <source>
        <dbReference type="EMBL" id="SSA51393.1"/>
    </source>
</evidence>
<keyword evidence="7" id="KW-0349">Heme</keyword>
<feature type="transmembrane region" description="Helical" evidence="7">
    <location>
        <begin position="49"/>
        <end position="73"/>
    </location>
</feature>
<dbReference type="GO" id="GO:0030091">
    <property type="term" value="P:protein repair"/>
    <property type="evidence" value="ECO:0007669"/>
    <property type="project" value="UniProtKB-UniRule"/>
</dbReference>
<keyword evidence="3 7" id="KW-0812">Transmembrane</keyword>
<comment type="subcellular location">
    <subcellularLocation>
        <location evidence="7">Cell membrane</location>
        <topology evidence="7">Multi-pass membrane protein</topology>
    </subcellularLocation>
    <subcellularLocation>
        <location evidence="1">Membrane</location>
        <topology evidence="1">Multi-pass membrane protein</topology>
    </subcellularLocation>
</comment>
<dbReference type="Proteomes" id="UP000251571">
    <property type="component" value="Unassembled WGS sequence"/>
</dbReference>
<dbReference type="GO" id="GO:0010181">
    <property type="term" value="F:FMN binding"/>
    <property type="evidence" value="ECO:0007669"/>
    <property type="project" value="UniProtKB-UniRule"/>
</dbReference>
<reference evidence="9 11" key="2">
    <citation type="submission" date="2018-03" db="EMBL/GenBank/DDBJ databases">
        <title>Genomic Encyclopedia of Archaeal and Bacterial Type Strains, Phase II (KMG-II): from individual species to whole genera.</title>
        <authorList>
            <person name="Goeker M."/>
        </authorList>
    </citation>
    <scope>NUCLEOTIDE SEQUENCE [LARGE SCALE GENOMIC DNA]</scope>
    <source>
        <strain evidence="9 11">DSM 25227</strain>
    </source>
</reference>
<feature type="transmembrane region" description="Helical" evidence="7">
    <location>
        <begin position="124"/>
        <end position="144"/>
    </location>
</feature>
<evidence type="ECO:0000256" key="3">
    <source>
        <dbReference type="ARBA" id="ARBA00022692"/>
    </source>
</evidence>
<evidence type="ECO:0000256" key="2">
    <source>
        <dbReference type="ARBA" id="ARBA00022448"/>
    </source>
</evidence>
<keyword evidence="6 7" id="KW-0472">Membrane</keyword>
<feature type="domain" description="Ferric oxidoreductase" evidence="8">
    <location>
        <begin position="54"/>
        <end position="167"/>
    </location>
</feature>
<evidence type="ECO:0000256" key="4">
    <source>
        <dbReference type="ARBA" id="ARBA00022989"/>
    </source>
</evidence>
<keyword evidence="7" id="KW-1003">Cell membrane</keyword>
<comment type="subunit">
    <text evidence="7">Heterodimer of a catalytic subunit (MsrP) and a heme-binding subunit (MsrQ).</text>
</comment>
<dbReference type="OrthoDB" id="9788328at2"/>
<evidence type="ECO:0000313" key="9">
    <source>
        <dbReference type="EMBL" id="PWJ11434.1"/>
    </source>
</evidence>
<evidence type="ECO:0000256" key="1">
    <source>
        <dbReference type="ARBA" id="ARBA00004141"/>
    </source>
</evidence>
<dbReference type="InterPro" id="IPR013130">
    <property type="entry name" value="Fe3_Rdtase_TM_dom"/>
</dbReference>
<dbReference type="PANTHER" id="PTHR36964:SF1">
    <property type="entry name" value="PROTEIN-METHIONINE-SULFOXIDE REDUCTASE HEME-BINDING SUBUNIT MSRQ"/>
    <property type="match status" value="1"/>
</dbReference>
<dbReference type="Proteomes" id="UP000245839">
    <property type="component" value="Unassembled WGS sequence"/>
</dbReference>
<keyword evidence="5 7" id="KW-0408">Iron</keyword>
<evidence type="ECO:0000256" key="7">
    <source>
        <dbReference type="HAMAP-Rule" id="MF_01207"/>
    </source>
</evidence>
<feature type="transmembrane region" description="Helical" evidence="7">
    <location>
        <begin position="24"/>
        <end position="43"/>
    </location>
</feature>
<evidence type="ECO:0000259" key="8">
    <source>
        <dbReference type="Pfam" id="PF01794"/>
    </source>
</evidence>
<dbReference type="EMBL" id="UETC01000019">
    <property type="protein sequence ID" value="SSA51393.1"/>
    <property type="molecule type" value="Genomic_DNA"/>
</dbReference>
<proteinExistence type="inferred from homology"/>
<keyword evidence="7" id="KW-0479">Metal-binding</keyword>
<evidence type="ECO:0000313" key="11">
    <source>
        <dbReference type="Proteomes" id="UP000245839"/>
    </source>
</evidence>
<protein>
    <recommendedName>
        <fullName evidence="7">Protein-methionine-sulfoxide reductase heme-binding subunit MsrQ</fullName>
    </recommendedName>
    <alternativeName>
        <fullName evidence="7">Flavocytochrome MsrQ</fullName>
    </alternativeName>
</protein>
<feature type="transmembrane region" description="Helical" evidence="7">
    <location>
        <begin position="85"/>
        <end position="104"/>
    </location>
</feature>
<comment type="cofactor">
    <cofactor evidence="7">
        <name>FMN</name>
        <dbReference type="ChEBI" id="CHEBI:58210"/>
    </cofactor>
    <text evidence="7">Binds 1 FMN per subunit.</text>
</comment>
<dbReference type="GO" id="GO:0005886">
    <property type="term" value="C:plasma membrane"/>
    <property type="evidence" value="ECO:0007669"/>
    <property type="project" value="UniProtKB-SubCell"/>
</dbReference>
<keyword evidence="7" id="KW-0285">Flavoprotein</keyword>
<organism evidence="10 12">
    <name type="scientific">Jannaschia seohaensis</name>
    <dbReference type="NCBI Taxonomy" id="475081"/>
    <lineage>
        <taxon>Bacteria</taxon>
        <taxon>Pseudomonadati</taxon>
        <taxon>Pseudomonadota</taxon>
        <taxon>Alphaproteobacteria</taxon>
        <taxon>Rhodobacterales</taxon>
        <taxon>Roseobacteraceae</taxon>
        <taxon>Jannaschia</taxon>
    </lineage>
</organism>
<dbReference type="EMBL" id="QGDJ01000019">
    <property type="protein sequence ID" value="PWJ11434.1"/>
    <property type="molecule type" value="Genomic_DNA"/>
</dbReference>
<reference evidence="10 12" key="1">
    <citation type="submission" date="2016-10" db="EMBL/GenBank/DDBJ databases">
        <authorList>
            <person name="Cai Z."/>
        </authorList>
    </citation>
    <scope>NUCLEOTIDE SEQUENCE [LARGE SCALE GENOMIC DNA]</scope>
    <source>
        <strain evidence="10 12">DSM 25227</strain>
    </source>
</reference>
<keyword evidence="4 7" id="KW-1133">Transmembrane helix</keyword>
<accession>A0A2Y9C953</accession>
<comment type="similarity">
    <text evidence="7">Belongs to the MsrQ family.</text>
</comment>
<evidence type="ECO:0000256" key="6">
    <source>
        <dbReference type="ARBA" id="ARBA00023136"/>
    </source>
</evidence>
<evidence type="ECO:0000256" key="5">
    <source>
        <dbReference type="ARBA" id="ARBA00023004"/>
    </source>
</evidence>